<proteinExistence type="predicted"/>
<name>A0A5J4TEL6_9EUKA</name>
<protein>
    <submittedName>
        <fullName evidence="1">Uncharacterized protein</fullName>
    </submittedName>
</protein>
<evidence type="ECO:0000313" key="1">
    <source>
        <dbReference type="EMBL" id="KAA6356607.1"/>
    </source>
</evidence>
<dbReference type="Proteomes" id="UP000324800">
    <property type="component" value="Unassembled WGS sequence"/>
</dbReference>
<comment type="caution">
    <text evidence="1">The sequence shown here is derived from an EMBL/GenBank/DDBJ whole genome shotgun (WGS) entry which is preliminary data.</text>
</comment>
<accession>A0A5J4TEL6</accession>
<evidence type="ECO:0000313" key="2">
    <source>
        <dbReference type="Proteomes" id="UP000324800"/>
    </source>
</evidence>
<gene>
    <name evidence="1" type="ORF">EZS28_047866</name>
</gene>
<dbReference type="EMBL" id="SNRW01032701">
    <property type="protein sequence ID" value="KAA6356607.1"/>
    <property type="molecule type" value="Genomic_DNA"/>
</dbReference>
<feature type="non-terminal residue" evidence="1">
    <location>
        <position position="165"/>
    </location>
</feature>
<dbReference type="AlphaFoldDB" id="A0A5J4TEL6"/>
<organism evidence="1 2">
    <name type="scientific">Streblomastix strix</name>
    <dbReference type="NCBI Taxonomy" id="222440"/>
    <lineage>
        <taxon>Eukaryota</taxon>
        <taxon>Metamonada</taxon>
        <taxon>Preaxostyla</taxon>
        <taxon>Oxymonadida</taxon>
        <taxon>Streblomastigidae</taxon>
        <taxon>Streblomastix</taxon>
    </lineage>
</organism>
<reference evidence="1 2" key="1">
    <citation type="submission" date="2019-03" db="EMBL/GenBank/DDBJ databases">
        <title>Single cell metagenomics reveals metabolic interactions within the superorganism composed of flagellate Streblomastix strix and complex community of Bacteroidetes bacteria on its surface.</title>
        <authorList>
            <person name="Treitli S.C."/>
            <person name="Kolisko M."/>
            <person name="Husnik F."/>
            <person name="Keeling P."/>
            <person name="Hampl V."/>
        </authorList>
    </citation>
    <scope>NUCLEOTIDE SEQUENCE [LARGE SCALE GENOMIC DNA]</scope>
    <source>
        <strain evidence="1">ST1C</strain>
    </source>
</reference>
<sequence length="165" mass="18428">MSAASKGLMAVLSQIHQLIWFIFGNLMSNDADLHSIDVLIKHDEILFGNIRYNSIGLIDQIININNQINNINNVSAPDIYTKPEANEIFDTKADKSDTYTKTETDTHLDDKADKTDIIDAYTKSEDDALLLLKANKSELIDSYSKSEDDALLDAKADKTDLANYV</sequence>